<reference evidence="2" key="2">
    <citation type="submission" date="2023-06" db="EMBL/GenBank/DDBJ databases">
        <authorList>
            <person name="Ma L."/>
            <person name="Liu K.-W."/>
            <person name="Li Z."/>
            <person name="Hsiao Y.-Y."/>
            <person name="Qi Y."/>
            <person name="Fu T."/>
            <person name="Tang G."/>
            <person name="Zhang D."/>
            <person name="Sun W.-H."/>
            <person name="Liu D.-K."/>
            <person name="Li Y."/>
            <person name="Chen G.-Z."/>
            <person name="Liu X.-D."/>
            <person name="Liao X.-Y."/>
            <person name="Jiang Y.-T."/>
            <person name="Yu X."/>
            <person name="Hao Y."/>
            <person name="Huang J."/>
            <person name="Zhao X.-W."/>
            <person name="Ke S."/>
            <person name="Chen Y.-Y."/>
            <person name="Wu W.-L."/>
            <person name="Hsu J.-L."/>
            <person name="Lin Y.-F."/>
            <person name="Huang M.-D."/>
            <person name="Li C.-Y."/>
            <person name="Huang L."/>
            <person name="Wang Z.-W."/>
            <person name="Zhao X."/>
            <person name="Zhong W.-Y."/>
            <person name="Peng D.-H."/>
            <person name="Ahmad S."/>
            <person name="Lan S."/>
            <person name="Zhang J.-S."/>
            <person name="Tsai W.-C."/>
            <person name="Van De Peer Y."/>
            <person name="Liu Z.-J."/>
        </authorList>
    </citation>
    <scope>NUCLEOTIDE SEQUENCE</scope>
    <source>
        <strain evidence="2">CP</strain>
        <tissue evidence="2">Leaves</tissue>
    </source>
</reference>
<dbReference type="CDD" id="cd01650">
    <property type="entry name" value="RT_nLTR_like"/>
    <property type="match status" value="1"/>
</dbReference>
<evidence type="ECO:0000259" key="1">
    <source>
        <dbReference type="PROSITE" id="PS50878"/>
    </source>
</evidence>
<evidence type="ECO:0000313" key="2">
    <source>
        <dbReference type="EMBL" id="KAK1283504.1"/>
    </source>
</evidence>
<keyword evidence="3" id="KW-1185">Reference proteome</keyword>
<comment type="caution">
    <text evidence="2">The sequence shown here is derived from an EMBL/GenBank/DDBJ whole genome shotgun (WGS) entry which is preliminary data.</text>
</comment>
<dbReference type="InterPro" id="IPR000477">
    <property type="entry name" value="RT_dom"/>
</dbReference>
<feature type="domain" description="Reverse transcriptase" evidence="1">
    <location>
        <begin position="165"/>
        <end position="443"/>
    </location>
</feature>
<dbReference type="Pfam" id="PF00078">
    <property type="entry name" value="RVT_1"/>
    <property type="match status" value="1"/>
</dbReference>
<name>A0AAV9C595_ACOCL</name>
<dbReference type="Proteomes" id="UP001180020">
    <property type="component" value="Unassembled WGS sequence"/>
</dbReference>
<dbReference type="AlphaFoldDB" id="A0AAV9C595"/>
<protein>
    <recommendedName>
        <fullName evidence="1">Reverse transcriptase domain-containing protein</fullName>
    </recommendedName>
</protein>
<dbReference type="PANTHER" id="PTHR31635">
    <property type="entry name" value="REVERSE TRANSCRIPTASE DOMAIN-CONTAINING PROTEIN-RELATED"/>
    <property type="match status" value="1"/>
</dbReference>
<dbReference type="SUPFAM" id="SSF56672">
    <property type="entry name" value="DNA/RNA polymerases"/>
    <property type="match status" value="1"/>
</dbReference>
<dbReference type="EMBL" id="JAUJYO010000021">
    <property type="protein sequence ID" value="KAK1283504.1"/>
    <property type="molecule type" value="Genomic_DNA"/>
</dbReference>
<dbReference type="PANTHER" id="PTHR31635:SF196">
    <property type="entry name" value="REVERSE TRANSCRIPTASE DOMAIN-CONTAINING PROTEIN-RELATED"/>
    <property type="match status" value="1"/>
</dbReference>
<dbReference type="InterPro" id="IPR043502">
    <property type="entry name" value="DNA/RNA_pol_sf"/>
</dbReference>
<organism evidence="2 3">
    <name type="scientific">Acorus calamus</name>
    <name type="common">Sweet flag</name>
    <dbReference type="NCBI Taxonomy" id="4465"/>
    <lineage>
        <taxon>Eukaryota</taxon>
        <taxon>Viridiplantae</taxon>
        <taxon>Streptophyta</taxon>
        <taxon>Embryophyta</taxon>
        <taxon>Tracheophyta</taxon>
        <taxon>Spermatophyta</taxon>
        <taxon>Magnoliopsida</taxon>
        <taxon>Liliopsida</taxon>
        <taxon>Acoraceae</taxon>
        <taxon>Acorus</taxon>
    </lineage>
</organism>
<gene>
    <name evidence="2" type="ORF">QJS10_CPB21g01140</name>
</gene>
<sequence length="505" mass="57463">MRTLTDTEVTERRRAKAGVAEELKMEEVEWRQRSKALWLRAGDNNTRFFHTVASQRKRANHINAINIGGRLLTGQAEIAPNLVDHFTRAYRRPRRWFPKWKDEELPQLTTEQWTNLVSEFNEEEIRRAVFSSEGDKAPGMDGFTFRFYQHFWPLVKMDVIGVLNELHSGGPGVGRLNASLFTLISKREGATSIDDYRPICLVNVCYMIIAKVLANRMKDISADLIEDSQAAFIPGRNLQDGFVVAQEIIAALHKEKRSGIALKLDFAKAYDSVNREFLYEVMEQHGFDPHWIRMIRRCTDSAHGSVLLNGEPHGFFSIDRGLRQGDPLSPILFIFVVNVLSRMCKKAMQRGWFSGLAGSSEGHRVALVQYADDTMMLFEDSIESARAAHFIAFCFELVSGLRLNWSKCALLTVNVPDVRISEMTRIVGCAAQDFLTRILGLPLCRGRLRKAEWEPLVERFQRRLAGWKGKLLSYGGRLTMLQAVLSSLPLFYLSVFRIPRGCSSA</sequence>
<proteinExistence type="predicted"/>
<evidence type="ECO:0000313" key="3">
    <source>
        <dbReference type="Proteomes" id="UP001180020"/>
    </source>
</evidence>
<reference evidence="2" key="1">
    <citation type="journal article" date="2023" name="Nat. Commun.">
        <title>Diploid and tetraploid genomes of Acorus and the evolution of monocots.</title>
        <authorList>
            <person name="Ma L."/>
            <person name="Liu K.W."/>
            <person name="Li Z."/>
            <person name="Hsiao Y.Y."/>
            <person name="Qi Y."/>
            <person name="Fu T."/>
            <person name="Tang G.D."/>
            <person name="Zhang D."/>
            <person name="Sun W.H."/>
            <person name="Liu D.K."/>
            <person name="Li Y."/>
            <person name="Chen G.Z."/>
            <person name="Liu X.D."/>
            <person name="Liao X.Y."/>
            <person name="Jiang Y.T."/>
            <person name="Yu X."/>
            <person name="Hao Y."/>
            <person name="Huang J."/>
            <person name="Zhao X.W."/>
            <person name="Ke S."/>
            <person name="Chen Y.Y."/>
            <person name="Wu W.L."/>
            <person name="Hsu J.L."/>
            <person name="Lin Y.F."/>
            <person name="Huang M.D."/>
            <person name="Li C.Y."/>
            <person name="Huang L."/>
            <person name="Wang Z.W."/>
            <person name="Zhao X."/>
            <person name="Zhong W.Y."/>
            <person name="Peng D.H."/>
            <person name="Ahmad S."/>
            <person name="Lan S."/>
            <person name="Zhang J.S."/>
            <person name="Tsai W.C."/>
            <person name="Van de Peer Y."/>
            <person name="Liu Z.J."/>
        </authorList>
    </citation>
    <scope>NUCLEOTIDE SEQUENCE</scope>
    <source>
        <strain evidence="2">CP</strain>
    </source>
</reference>
<dbReference type="PROSITE" id="PS50878">
    <property type="entry name" value="RT_POL"/>
    <property type="match status" value="1"/>
</dbReference>
<accession>A0AAV9C595</accession>